<reference evidence="1 2" key="1">
    <citation type="submission" date="2014-04" db="EMBL/GenBank/DDBJ databases">
        <title>Evolutionary Origins and Diversification of the Mycorrhizal Mutualists.</title>
        <authorList>
            <consortium name="DOE Joint Genome Institute"/>
            <consortium name="Mycorrhizal Genomics Consortium"/>
            <person name="Kohler A."/>
            <person name="Kuo A."/>
            <person name="Nagy L.G."/>
            <person name="Floudas D."/>
            <person name="Copeland A."/>
            <person name="Barry K.W."/>
            <person name="Cichocki N."/>
            <person name="Veneault-Fourrey C."/>
            <person name="LaButti K."/>
            <person name="Lindquist E.A."/>
            <person name="Lipzen A."/>
            <person name="Lundell T."/>
            <person name="Morin E."/>
            <person name="Murat C."/>
            <person name="Riley R."/>
            <person name="Ohm R."/>
            <person name="Sun H."/>
            <person name="Tunlid A."/>
            <person name="Henrissat B."/>
            <person name="Grigoriev I.V."/>
            <person name="Hibbett D.S."/>
            <person name="Martin F."/>
        </authorList>
    </citation>
    <scope>NUCLEOTIDE SEQUENCE [LARGE SCALE GENOMIC DNA]</scope>
    <source>
        <strain evidence="1 2">MD-312</strain>
    </source>
</reference>
<proteinExistence type="predicted"/>
<sequence length="68" mass="7691">MVSCQIVAIHAHPSAKDLLTMMSTFTTPVEIPRVTHISRRNVEHALELWRETGQVGRVAVSRGRERAR</sequence>
<dbReference type="AlphaFoldDB" id="A0A0C9VBX5"/>
<evidence type="ECO:0000313" key="2">
    <source>
        <dbReference type="Proteomes" id="UP000053820"/>
    </source>
</evidence>
<evidence type="ECO:0000313" key="1">
    <source>
        <dbReference type="EMBL" id="KIJ63139.1"/>
    </source>
</evidence>
<organism evidence="1 2">
    <name type="scientific">Hydnomerulius pinastri MD-312</name>
    <dbReference type="NCBI Taxonomy" id="994086"/>
    <lineage>
        <taxon>Eukaryota</taxon>
        <taxon>Fungi</taxon>
        <taxon>Dikarya</taxon>
        <taxon>Basidiomycota</taxon>
        <taxon>Agaricomycotina</taxon>
        <taxon>Agaricomycetes</taxon>
        <taxon>Agaricomycetidae</taxon>
        <taxon>Boletales</taxon>
        <taxon>Boletales incertae sedis</taxon>
        <taxon>Leucogyrophana</taxon>
    </lineage>
</organism>
<keyword evidence="2" id="KW-1185">Reference proteome</keyword>
<dbReference type="Proteomes" id="UP000053820">
    <property type="component" value="Unassembled WGS sequence"/>
</dbReference>
<protein>
    <submittedName>
        <fullName evidence="1">Uncharacterized protein</fullName>
    </submittedName>
</protein>
<name>A0A0C9VBX5_9AGAM</name>
<dbReference type="HOGENOM" id="CLU_2794260_0_0_1"/>
<dbReference type="EMBL" id="KN839852">
    <property type="protein sequence ID" value="KIJ63139.1"/>
    <property type="molecule type" value="Genomic_DNA"/>
</dbReference>
<gene>
    <name evidence="1" type="ORF">HYDPIDRAFT_113712</name>
</gene>
<accession>A0A0C9VBX5</accession>